<dbReference type="InterPro" id="IPR052578">
    <property type="entry name" value="PI_Transfer_CRAL-TRIO"/>
</dbReference>
<dbReference type="SMART" id="SM01100">
    <property type="entry name" value="CRAL_TRIO_N"/>
    <property type="match status" value="1"/>
</dbReference>
<dbReference type="GO" id="GO:0008526">
    <property type="term" value="F:phosphatidylinositol transfer activity"/>
    <property type="evidence" value="ECO:0007669"/>
    <property type="project" value="TreeGrafter"/>
</dbReference>
<dbReference type="GO" id="GO:0008289">
    <property type="term" value="F:lipid binding"/>
    <property type="evidence" value="ECO:0007669"/>
    <property type="project" value="UniProtKB-ARBA"/>
</dbReference>
<evidence type="ECO:0000313" key="4">
    <source>
        <dbReference type="Proteomes" id="UP000750711"/>
    </source>
</evidence>
<reference evidence="3" key="1">
    <citation type="submission" date="2021-03" db="EMBL/GenBank/DDBJ databases">
        <title>Comparative genomics and phylogenomic investigation of the class Geoglossomycetes provide insights into ecological specialization and systematics.</title>
        <authorList>
            <person name="Melie T."/>
            <person name="Pirro S."/>
            <person name="Miller A.N."/>
            <person name="Quandt A."/>
        </authorList>
    </citation>
    <scope>NUCLEOTIDE SEQUENCE</scope>
    <source>
        <strain evidence="3">CAQ_001_2017</strain>
    </source>
</reference>
<dbReference type="InterPro" id="IPR011074">
    <property type="entry name" value="CRAL/TRIO_N_dom"/>
</dbReference>
<protein>
    <recommendedName>
        <fullName evidence="2">CRAL-TRIO domain-containing protein</fullName>
    </recommendedName>
</protein>
<dbReference type="PANTHER" id="PTHR45824:SF29">
    <property type="entry name" value="GH16843P"/>
    <property type="match status" value="1"/>
</dbReference>
<name>A0A9P8LGJ9_9PEZI</name>
<dbReference type="SMART" id="SM00516">
    <property type="entry name" value="SEC14"/>
    <property type="match status" value="1"/>
</dbReference>
<gene>
    <name evidence="3" type="ORF">GP486_001731</name>
</gene>
<dbReference type="CDD" id="cd00170">
    <property type="entry name" value="SEC14"/>
    <property type="match status" value="1"/>
</dbReference>
<dbReference type="Pfam" id="PF03765">
    <property type="entry name" value="CRAL_TRIO_N"/>
    <property type="match status" value="1"/>
</dbReference>
<evidence type="ECO:0000259" key="2">
    <source>
        <dbReference type="PROSITE" id="PS50191"/>
    </source>
</evidence>
<proteinExistence type="predicted"/>
<dbReference type="AlphaFoldDB" id="A0A9P8LGJ9"/>
<keyword evidence="4" id="KW-1185">Reference proteome</keyword>
<sequence>MSNPADPVVVDAAAAAAPTVDTEKAELVLAKTSEPPAPAQNETGEAVTATTADSAAAPLAADATETTVDGPPLATAEGTDASNPVPSASDPAVAEQEPKAPVRTPFTAPLPVSQPSEPVPLTADQEARYASVLSTVSAWTTVPTTSAKNSPTAPITDGERMWLTRECLLRYLRAVKWNTVEAQKRLLGTLTWRREYGADGFDPEYISPENETGKQVILGYDNASRPCLYLCPSKQNTQRTPRQIQHLVFMLDRVIDLMLPGQETLSLLVNFGESGSGSNPSATQGRQTLSILQTHYPERLGRALVINVPWAVWGFFKIITPFIDPLTREKLKFNEDLRQHVPPQHLLSSFGGDVEFEYDHSIYWPALMKLAEERRAEQRERWVKGGKRVGEYEAYLKGGDHGSLSEVEGGQQGADPADNSEKIPEIPAAVQTSEVVEQQ</sequence>
<dbReference type="PANTHER" id="PTHR45824">
    <property type="entry name" value="GH16843P"/>
    <property type="match status" value="1"/>
</dbReference>
<dbReference type="FunFam" id="3.40.525.10:FF:000013">
    <property type="entry name" value="Phosphatidylinositol transfer protein PDR16"/>
    <property type="match status" value="1"/>
</dbReference>
<organism evidence="3 4">
    <name type="scientific">Trichoglossum hirsutum</name>
    <dbReference type="NCBI Taxonomy" id="265104"/>
    <lineage>
        <taxon>Eukaryota</taxon>
        <taxon>Fungi</taxon>
        <taxon>Dikarya</taxon>
        <taxon>Ascomycota</taxon>
        <taxon>Pezizomycotina</taxon>
        <taxon>Geoglossomycetes</taxon>
        <taxon>Geoglossales</taxon>
        <taxon>Geoglossaceae</taxon>
        <taxon>Trichoglossum</taxon>
    </lineage>
</organism>
<feature type="domain" description="CRAL-TRIO" evidence="2">
    <location>
        <begin position="205"/>
        <end position="358"/>
    </location>
</feature>
<feature type="region of interest" description="Disordered" evidence="1">
    <location>
        <begin position="26"/>
        <end position="117"/>
    </location>
</feature>
<evidence type="ECO:0000256" key="1">
    <source>
        <dbReference type="SAM" id="MobiDB-lite"/>
    </source>
</evidence>
<feature type="compositionally biased region" description="Low complexity" evidence="1">
    <location>
        <begin position="46"/>
        <end position="67"/>
    </location>
</feature>
<comment type="caution">
    <text evidence="3">The sequence shown here is derived from an EMBL/GenBank/DDBJ whole genome shotgun (WGS) entry which is preliminary data.</text>
</comment>
<evidence type="ECO:0000313" key="3">
    <source>
        <dbReference type="EMBL" id="KAH0564874.1"/>
    </source>
</evidence>
<dbReference type="Proteomes" id="UP000750711">
    <property type="component" value="Unassembled WGS sequence"/>
</dbReference>
<dbReference type="InterPro" id="IPR036273">
    <property type="entry name" value="CRAL/TRIO_N_dom_sf"/>
</dbReference>
<feature type="compositionally biased region" description="Polar residues" evidence="1">
    <location>
        <begin position="430"/>
        <end position="439"/>
    </location>
</feature>
<dbReference type="PROSITE" id="PS50191">
    <property type="entry name" value="CRAL_TRIO"/>
    <property type="match status" value="1"/>
</dbReference>
<dbReference type="SUPFAM" id="SSF46938">
    <property type="entry name" value="CRAL/TRIO N-terminal domain"/>
    <property type="match status" value="1"/>
</dbReference>
<feature type="region of interest" description="Disordered" evidence="1">
    <location>
        <begin position="398"/>
        <end position="439"/>
    </location>
</feature>
<dbReference type="Gene3D" id="3.40.525.10">
    <property type="entry name" value="CRAL-TRIO lipid binding domain"/>
    <property type="match status" value="1"/>
</dbReference>
<dbReference type="SUPFAM" id="SSF52087">
    <property type="entry name" value="CRAL/TRIO domain"/>
    <property type="match status" value="1"/>
</dbReference>
<dbReference type="InterPro" id="IPR001251">
    <property type="entry name" value="CRAL-TRIO_dom"/>
</dbReference>
<dbReference type="Pfam" id="PF00650">
    <property type="entry name" value="CRAL_TRIO"/>
    <property type="match status" value="1"/>
</dbReference>
<dbReference type="InterPro" id="IPR036865">
    <property type="entry name" value="CRAL-TRIO_dom_sf"/>
</dbReference>
<dbReference type="EMBL" id="JAGHQM010000165">
    <property type="protein sequence ID" value="KAH0564874.1"/>
    <property type="molecule type" value="Genomic_DNA"/>
</dbReference>
<accession>A0A9P8LGJ9</accession>
<dbReference type="GO" id="GO:0071944">
    <property type="term" value="C:cell periphery"/>
    <property type="evidence" value="ECO:0007669"/>
    <property type="project" value="UniProtKB-ARBA"/>
</dbReference>